<dbReference type="GO" id="GO:0016020">
    <property type="term" value="C:membrane"/>
    <property type="evidence" value="ECO:0007669"/>
    <property type="project" value="GOC"/>
</dbReference>
<proteinExistence type="inferred from homology"/>
<dbReference type="GO" id="GO:0009247">
    <property type="term" value="P:glycolipid biosynthetic process"/>
    <property type="evidence" value="ECO:0007669"/>
    <property type="project" value="TreeGrafter"/>
</dbReference>
<dbReference type="PANTHER" id="PTHR43398">
    <property type="entry name" value="DOLICHOL-PHOSPHATE MANNOSYLTRANSFERASE SUBUNIT 1"/>
    <property type="match status" value="1"/>
</dbReference>
<reference evidence="5" key="1">
    <citation type="submission" date="2018-05" db="EMBL/GenBank/DDBJ databases">
        <authorList>
            <person name="Lanie J.A."/>
            <person name="Ng W.-L."/>
            <person name="Kazmierczak K.M."/>
            <person name="Andrzejewski T.M."/>
            <person name="Davidsen T.M."/>
            <person name="Wayne K.J."/>
            <person name="Tettelin H."/>
            <person name="Glass J.I."/>
            <person name="Rusch D."/>
            <person name="Podicherti R."/>
            <person name="Tsui H.-C.T."/>
            <person name="Winkler M.E."/>
        </authorList>
    </citation>
    <scope>NUCLEOTIDE SEQUENCE</scope>
</reference>
<feature type="domain" description="Glycosyltransferase 2-like" evidence="4">
    <location>
        <begin position="17"/>
        <end position="184"/>
    </location>
</feature>
<dbReference type="AlphaFoldDB" id="A0A381P0V5"/>
<dbReference type="InterPro" id="IPR001173">
    <property type="entry name" value="Glyco_trans_2-like"/>
</dbReference>
<evidence type="ECO:0000256" key="3">
    <source>
        <dbReference type="ARBA" id="ARBA00022679"/>
    </source>
</evidence>
<evidence type="ECO:0000256" key="1">
    <source>
        <dbReference type="ARBA" id="ARBA00006739"/>
    </source>
</evidence>
<dbReference type="PANTHER" id="PTHR43398:SF1">
    <property type="entry name" value="DOLICHOL-PHOSPHATE MANNOSYLTRANSFERASE SUBUNIT 1"/>
    <property type="match status" value="1"/>
</dbReference>
<evidence type="ECO:0000313" key="5">
    <source>
        <dbReference type="EMBL" id="SUZ60522.1"/>
    </source>
</evidence>
<dbReference type="GO" id="GO:0004582">
    <property type="term" value="F:dolichyl-phosphate beta-D-mannosyltransferase activity"/>
    <property type="evidence" value="ECO:0007669"/>
    <property type="project" value="InterPro"/>
</dbReference>
<keyword evidence="3" id="KW-0808">Transferase</keyword>
<dbReference type="SUPFAM" id="SSF53448">
    <property type="entry name" value="Nucleotide-diphospho-sugar transferases"/>
    <property type="match status" value="1"/>
</dbReference>
<accession>A0A381P0V5</accession>
<organism evidence="5">
    <name type="scientific">marine metagenome</name>
    <dbReference type="NCBI Taxonomy" id="408172"/>
    <lineage>
        <taxon>unclassified sequences</taxon>
        <taxon>metagenomes</taxon>
        <taxon>ecological metagenomes</taxon>
    </lineage>
</organism>
<gene>
    <name evidence="5" type="ORF">METZ01_LOCUS13376</name>
</gene>
<protein>
    <recommendedName>
        <fullName evidence="4">Glycosyltransferase 2-like domain-containing protein</fullName>
    </recommendedName>
</protein>
<dbReference type="FunFam" id="3.90.550.10:FF:000122">
    <property type="entry name" value="Dolichol-phosphate mannosyltransferase subunit 1"/>
    <property type="match status" value="1"/>
</dbReference>
<comment type="similarity">
    <text evidence="1">Belongs to the glycosyltransferase 2 family.</text>
</comment>
<dbReference type="InterPro" id="IPR029044">
    <property type="entry name" value="Nucleotide-diphossugar_trans"/>
</dbReference>
<dbReference type="InterPro" id="IPR039528">
    <property type="entry name" value="DPM1-like"/>
</dbReference>
<keyword evidence="2" id="KW-0328">Glycosyltransferase</keyword>
<sequence>MVNAVSTPDQNTLKVAIVVPTYNESETLPQLIEKVVAEGIGGLGFIVVDDGSPDGTGAIADGLADEFAGVFIVLHREGKQGLGTAYMAGFQTALDAGAQCIVEMDADLSHPPVVLPGLIAELEEADVAVASRYTPGGGVDPGWSWARKQISYWGNVGIRLILGLKVKDATAGFKAFRRTTLERIGLDRLRLSGFGFQAEVAYRCEQAGLKVVEHPYVFMERIAGKSKMSFGIVVEAFFRLSWLRIRR</sequence>
<name>A0A381P0V5_9ZZZZ</name>
<dbReference type="EMBL" id="UINC01000749">
    <property type="protein sequence ID" value="SUZ60522.1"/>
    <property type="molecule type" value="Genomic_DNA"/>
</dbReference>
<evidence type="ECO:0000259" key="4">
    <source>
        <dbReference type="Pfam" id="PF00535"/>
    </source>
</evidence>
<evidence type="ECO:0000256" key="2">
    <source>
        <dbReference type="ARBA" id="ARBA00022676"/>
    </source>
</evidence>
<dbReference type="Pfam" id="PF00535">
    <property type="entry name" value="Glycos_transf_2"/>
    <property type="match status" value="1"/>
</dbReference>
<dbReference type="CDD" id="cd06442">
    <property type="entry name" value="DPM1_like"/>
    <property type="match status" value="1"/>
</dbReference>
<dbReference type="Gene3D" id="3.90.550.10">
    <property type="entry name" value="Spore Coat Polysaccharide Biosynthesis Protein SpsA, Chain A"/>
    <property type="match status" value="1"/>
</dbReference>